<dbReference type="CDD" id="cd09735">
    <property type="entry name" value="Csy1_I-F"/>
    <property type="match status" value="1"/>
</dbReference>
<name>A9KCH3_COXBN</name>
<dbReference type="InterPro" id="IPR013397">
    <property type="entry name" value="CRISPR-assoc_prot_Csy1"/>
</dbReference>
<dbReference type="Proteomes" id="UP000008555">
    <property type="component" value="Chromosome"/>
</dbReference>
<keyword evidence="1" id="KW-0175">Coiled coil</keyword>
<dbReference type="NCBIfam" id="TIGR02564">
    <property type="entry name" value="cas_Csy1"/>
    <property type="match status" value="1"/>
</dbReference>
<dbReference type="EMBL" id="CP000733">
    <property type="protein sequence ID" value="ABS77281.1"/>
    <property type="molecule type" value="Genomic_DNA"/>
</dbReference>
<dbReference type="AlphaFoldDB" id="A9KCH3"/>
<feature type="compositionally biased region" description="Basic and acidic residues" evidence="2">
    <location>
        <begin position="251"/>
        <end position="274"/>
    </location>
</feature>
<evidence type="ECO:0000313" key="3">
    <source>
        <dbReference type="EMBL" id="ABS77281.1"/>
    </source>
</evidence>
<gene>
    <name evidence="3" type="primary">csy1_1</name>
    <name evidence="3" type="ordered locus">CBUD_1099</name>
</gene>
<accession>A9KCH3</accession>
<dbReference type="KEGG" id="cbd:CBUD_1099"/>
<evidence type="ECO:0000256" key="2">
    <source>
        <dbReference type="SAM" id="MobiDB-lite"/>
    </source>
</evidence>
<proteinExistence type="predicted"/>
<dbReference type="Pfam" id="PF09611">
    <property type="entry name" value="Cas_Csy1"/>
    <property type="match status" value="1"/>
</dbReference>
<evidence type="ECO:0000256" key="1">
    <source>
        <dbReference type="SAM" id="Coils"/>
    </source>
</evidence>
<dbReference type="RefSeq" id="WP_011996910.1">
    <property type="nucleotide sequence ID" value="NC_009727.1"/>
</dbReference>
<organism evidence="3 4">
    <name type="scientific">Coxiella burnetii (strain Dugway 5J108-111)</name>
    <dbReference type="NCBI Taxonomy" id="434922"/>
    <lineage>
        <taxon>Bacteria</taxon>
        <taxon>Pseudomonadati</taxon>
        <taxon>Pseudomonadota</taxon>
        <taxon>Gammaproteobacteria</taxon>
        <taxon>Legionellales</taxon>
        <taxon>Coxiellaceae</taxon>
        <taxon>Coxiella</taxon>
    </lineage>
</organism>
<reference evidence="3 4" key="1">
    <citation type="journal article" date="2009" name="Infect. Immun.">
        <title>Comparative genomics reveal extensive transposon-mediated genomic plasticity and diversity among potential effector proteins within the genus Coxiella.</title>
        <authorList>
            <person name="Beare P.A."/>
            <person name="Unsworth N."/>
            <person name="Andoh M."/>
            <person name="Voth D.E."/>
            <person name="Omsland A."/>
            <person name="Gilk S.D."/>
            <person name="Williams K.P."/>
            <person name="Sobral B.W."/>
            <person name="Kupko J.J.III."/>
            <person name="Porcella S.F."/>
            <person name="Samuel J.E."/>
            <person name="Heinzen R.A."/>
        </authorList>
    </citation>
    <scope>NUCLEOTIDE SEQUENCE [LARGE SCALE GENOMIC DNA]</scope>
    <source>
        <strain evidence="3 4">Dugway 5J108-111</strain>
    </source>
</reference>
<protein>
    <submittedName>
        <fullName evidence="3">Hypothetical cytosolic protein</fullName>
    </submittedName>
</protein>
<sequence>MNDIVANLFTQLINCWDIQLRKVYFFSDINCRKAENMNSLMEKAMKSENEMEELKKRINDFIQGRLEVKLTKLPPSDKKRQQIIEEYQPKNWIANAARRAAQIQLVTHAIKFQHPDAKGTSIYLDAPLLENAEFVSSRALPPEKRYSDVVGNAACLDVYKFLQLSLNGERLLERIIRKDSALYAAFPGKKEEKEAWFKAFANIKEASSPPIAHELMKQIYFPVGDESYHLITPLFPTSLAQAVYQRIQKDRTSEEAQEARKAKKENKPHSKGYRDYPNLAIRRFGGSKPQNISQGNSDRKGRAYLLSSQPPRWKSQKIKPPLQAKSIFEQLFSYRVRDLTKELKDFLIKVQKHNNFDIRQKRDDLVTRISDELLSYAAEIRQLKPGWSAHPDCKLSEAQAFWLDSKRALEDKEWGKKRNTTNWKSLVCDDFGYWLNNTLQTKTLRFGDDEHNEWKKKLKKELSLLKEIL</sequence>
<evidence type="ECO:0000313" key="4">
    <source>
        <dbReference type="Proteomes" id="UP000008555"/>
    </source>
</evidence>
<feature type="region of interest" description="Disordered" evidence="2">
    <location>
        <begin position="251"/>
        <end position="275"/>
    </location>
</feature>
<feature type="coiled-coil region" evidence="1">
    <location>
        <begin position="37"/>
        <end position="64"/>
    </location>
</feature>
<dbReference type="HOGENOM" id="CLU_038921_0_0_6"/>